<organism evidence="2 3">
    <name type="scientific">Monoraphidium neglectum</name>
    <dbReference type="NCBI Taxonomy" id="145388"/>
    <lineage>
        <taxon>Eukaryota</taxon>
        <taxon>Viridiplantae</taxon>
        <taxon>Chlorophyta</taxon>
        <taxon>core chlorophytes</taxon>
        <taxon>Chlorophyceae</taxon>
        <taxon>CS clade</taxon>
        <taxon>Sphaeropleales</taxon>
        <taxon>Selenastraceae</taxon>
        <taxon>Monoraphidium</taxon>
    </lineage>
</organism>
<evidence type="ECO:0000313" key="2">
    <source>
        <dbReference type="EMBL" id="KIY94797.1"/>
    </source>
</evidence>
<dbReference type="RefSeq" id="XP_013893817.1">
    <property type="nucleotide sequence ID" value="XM_014038363.1"/>
</dbReference>
<keyword evidence="3" id="KW-1185">Reference proteome</keyword>
<feature type="compositionally biased region" description="Low complexity" evidence="1">
    <location>
        <begin position="1"/>
        <end position="17"/>
    </location>
</feature>
<dbReference type="GeneID" id="25730601"/>
<feature type="non-terminal residue" evidence="2">
    <location>
        <position position="1"/>
    </location>
</feature>
<dbReference type="KEGG" id="mng:MNEG_13166"/>
<evidence type="ECO:0000313" key="3">
    <source>
        <dbReference type="Proteomes" id="UP000054498"/>
    </source>
</evidence>
<name>A0A0D2J4E1_9CHLO</name>
<gene>
    <name evidence="2" type="ORF">MNEG_13166</name>
</gene>
<dbReference type="AlphaFoldDB" id="A0A0D2J4E1"/>
<feature type="region of interest" description="Disordered" evidence="1">
    <location>
        <begin position="1"/>
        <end position="44"/>
    </location>
</feature>
<dbReference type="Proteomes" id="UP000054498">
    <property type="component" value="Unassembled WGS sequence"/>
</dbReference>
<evidence type="ECO:0000256" key="1">
    <source>
        <dbReference type="SAM" id="MobiDB-lite"/>
    </source>
</evidence>
<dbReference type="EMBL" id="KK103882">
    <property type="protein sequence ID" value="KIY94797.1"/>
    <property type="molecule type" value="Genomic_DNA"/>
</dbReference>
<protein>
    <submittedName>
        <fullName evidence="2">Uncharacterized protein</fullName>
    </submittedName>
</protein>
<accession>A0A0D2J4E1</accession>
<sequence length="90" mass="8476">AASGNAALLAPAPGPNDDAADARAPARRRNRRAGGGDGAVAGAPVPARGPAIAASAQLLAPAGFKGGPVIVNASPRWRPSAAAAAAPPVA</sequence>
<reference evidence="2 3" key="1">
    <citation type="journal article" date="2013" name="BMC Genomics">
        <title>Reconstruction of the lipid metabolism for the microalga Monoraphidium neglectum from its genome sequence reveals characteristics suitable for biofuel production.</title>
        <authorList>
            <person name="Bogen C."/>
            <person name="Al-Dilaimi A."/>
            <person name="Albersmeier A."/>
            <person name="Wichmann J."/>
            <person name="Grundmann M."/>
            <person name="Rupp O."/>
            <person name="Lauersen K.J."/>
            <person name="Blifernez-Klassen O."/>
            <person name="Kalinowski J."/>
            <person name="Goesmann A."/>
            <person name="Mussgnug J.H."/>
            <person name="Kruse O."/>
        </authorList>
    </citation>
    <scope>NUCLEOTIDE SEQUENCE [LARGE SCALE GENOMIC DNA]</scope>
    <source>
        <strain evidence="2 3">SAG 48.87</strain>
    </source>
</reference>
<proteinExistence type="predicted"/>